<dbReference type="RefSeq" id="WP_071072530.1">
    <property type="nucleotide sequence ID" value="NZ_CP017755.1"/>
</dbReference>
<keyword evidence="1" id="KW-0812">Transmembrane</keyword>
<evidence type="ECO:0000313" key="2">
    <source>
        <dbReference type="EMBL" id="AOZ09998.1"/>
    </source>
</evidence>
<dbReference type="EMBL" id="CP017755">
    <property type="protein sequence ID" value="AOZ09998.1"/>
    <property type="molecule type" value="Genomic_DNA"/>
</dbReference>
<evidence type="ECO:0000313" key="3">
    <source>
        <dbReference type="Proteomes" id="UP000177515"/>
    </source>
</evidence>
<keyword evidence="1" id="KW-1133">Transmembrane helix</keyword>
<proteinExistence type="predicted"/>
<gene>
    <name evidence="2" type="ORF">BKK80_30495</name>
</gene>
<sequence>MIESLAPSLLLLCAMAGLRFGPDFCARRGPPRLLGALAAGIAVSTLLLAALLAQERLYPVHGRTYPHWLARNLGTLDAAALDRLRRTDCLGHRLEMFEKDDGAGWSDAASRGWRVGHC</sequence>
<accession>A0ABN4TXF7</accession>
<organism evidence="2 3">
    <name type="scientific">Cupriavidus malaysiensis</name>
    <dbReference type="NCBI Taxonomy" id="367825"/>
    <lineage>
        <taxon>Bacteria</taxon>
        <taxon>Pseudomonadati</taxon>
        <taxon>Pseudomonadota</taxon>
        <taxon>Betaproteobacteria</taxon>
        <taxon>Burkholderiales</taxon>
        <taxon>Burkholderiaceae</taxon>
        <taxon>Cupriavidus</taxon>
    </lineage>
</organism>
<dbReference type="Proteomes" id="UP000177515">
    <property type="component" value="Chromosome 2"/>
</dbReference>
<protein>
    <submittedName>
        <fullName evidence="2">Uncharacterized protein</fullName>
    </submittedName>
</protein>
<keyword evidence="3" id="KW-1185">Reference proteome</keyword>
<feature type="transmembrane region" description="Helical" evidence="1">
    <location>
        <begin position="32"/>
        <end position="53"/>
    </location>
</feature>
<name>A0ABN4TXF7_9BURK</name>
<keyword evidence="1" id="KW-0472">Membrane</keyword>
<evidence type="ECO:0000256" key="1">
    <source>
        <dbReference type="SAM" id="Phobius"/>
    </source>
</evidence>
<reference evidence="2 3" key="1">
    <citation type="submission" date="2016-10" db="EMBL/GenBank/DDBJ databases">
        <title>Complete genome sequences of three Cupriavidus strains isolated from various Malaysian environments.</title>
        <authorList>
            <person name="Abdullah A.A.-A."/>
            <person name="Shafie N.A.H."/>
            <person name="Lau N.S."/>
        </authorList>
    </citation>
    <scope>NUCLEOTIDE SEQUENCE [LARGE SCALE GENOMIC DNA]</scope>
    <source>
        <strain evidence="2 3">USMAA1020</strain>
    </source>
</reference>